<protein>
    <submittedName>
        <fullName evidence="1">Uncharacterized protein</fullName>
    </submittedName>
</protein>
<organism evidence="1">
    <name type="scientific">viral metagenome</name>
    <dbReference type="NCBI Taxonomy" id="1070528"/>
    <lineage>
        <taxon>unclassified sequences</taxon>
        <taxon>metagenomes</taxon>
        <taxon>organismal metagenomes</taxon>
    </lineage>
</organism>
<accession>A0A6M3LKS7</accession>
<evidence type="ECO:0000313" key="1">
    <source>
        <dbReference type="EMBL" id="QJA94959.1"/>
    </source>
</evidence>
<sequence>MKVNSRVFTERTDLLGEIKIPTCPTQFKGIAEQLIMMVTKPGYSVPDYHNVTHLDKLLTLDYWMEYEGLGQALTEGNFNRWFILSATPEDLISRTLRWLISHNYIFVKPEIQERAMEASNKWRQSISHK</sequence>
<name>A0A6M3LKS7_9ZZZZ</name>
<dbReference type="AlphaFoldDB" id="A0A6M3LKS7"/>
<reference evidence="1" key="1">
    <citation type="submission" date="2020-03" db="EMBL/GenBank/DDBJ databases">
        <title>The deep terrestrial virosphere.</title>
        <authorList>
            <person name="Holmfeldt K."/>
            <person name="Nilsson E."/>
            <person name="Simone D."/>
            <person name="Lopez-Fernandez M."/>
            <person name="Wu X."/>
            <person name="de Brujin I."/>
            <person name="Lundin D."/>
            <person name="Andersson A."/>
            <person name="Bertilsson S."/>
            <person name="Dopson M."/>
        </authorList>
    </citation>
    <scope>NUCLEOTIDE SEQUENCE</scope>
    <source>
        <strain evidence="1">MM415B03693</strain>
    </source>
</reference>
<dbReference type="EMBL" id="MT143275">
    <property type="protein sequence ID" value="QJA94959.1"/>
    <property type="molecule type" value="Genomic_DNA"/>
</dbReference>
<proteinExistence type="predicted"/>
<gene>
    <name evidence="1" type="ORF">MM415B03693_0005</name>
</gene>